<evidence type="ECO:0000313" key="3">
    <source>
        <dbReference type="Proteomes" id="UP001151699"/>
    </source>
</evidence>
<dbReference type="AlphaFoldDB" id="A0A9Q0NGQ5"/>
<name>A0A9Q0NGQ5_9DIPT</name>
<accession>A0A9Q0NGQ5</accession>
<organism evidence="2 3">
    <name type="scientific">Pseudolycoriella hygida</name>
    <dbReference type="NCBI Taxonomy" id="35572"/>
    <lineage>
        <taxon>Eukaryota</taxon>
        <taxon>Metazoa</taxon>
        <taxon>Ecdysozoa</taxon>
        <taxon>Arthropoda</taxon>
        <taxon>Hexapoda</taxon>
        <taxon>Insecta</taxon>
        <taxon>Pterygota</taxon>
        <taxon>Neoptera</taxon>
        <taxon>Endopterygota</taxon>
        <taxon>Diptera</taxon>
        <taxon>Nematocera</taxon>
        <taxon>Sciaroidea</taxon>
        <taxon>Sciaridae</taxon>
        <taxon>Pseudolycoriella</taxon>
    </lineage>
</organism>
<protein>
    <submittedName>
        <fullName evidence="2">Uncharacterized protein</fullName>
    </submittedName>
</protein>
<comment type="caution">
    <text evidence="2">The sequence shown here is derived from an EMBL/GenBank/DDBJ whole genome shotgun (WGS) entry which is preliminary data.</text>
</comment>
<evidence type="ECO:0000313" key="2">
    <source>
        <dbReference type="EMBL" id="KAJ6649979.1"/>
    </source>
</evidence>
<keyword evidence="3" id="KW-1185">Reference proteome</keyword>
<dbReference type="Proteomes" id="UP001151699">
    <property type="component" value="Chromosome A"/>
</dbReference>
<feature type="chain" id="PRO_5040228402" evidence="1">
    <location>
        <begin position="24"/>
        <end position="48"/>
    </location>
</feature>
<keyword evidence="1" id="KW-0732">Signal</keyword>
<feature type="non-terminal residue" evidence="2">
    <location>
        <position position="1"/>
    </location>
</feature>
<dbReference type="EMBL" id="WJQU01000001">
    <property type="protein sequence ID" value="KAJ6649979.1"/>
    <property type="molecule type" value="Genomic_DNA"/>
</dbReference>
<gene>
    <name evidence="2" type="ORF">Bhyg_05222</name>
</gene>
<feature type="signal peptide" evidence="1">
    <location>
        <begin position="1"/>
        <end position="23"/>
    </location>
</feature>
<evidence type="ECO:0000256" key="1">
    <source>
        <dbReference type="SAM" id="SignalP"/>
    </source>
</evidence>
<sequence>MKFIVILSLALVLVLCWSDTTSGCSLPECCQSLTPPWAVDRCRNLWPT</sequence>
<proteinExistence type="predicted"/>
<reference evidence="2" key="1">
    <citation type="submission" date="2022-07" db="EMBL/GenBank/DDBJ databases">
        <authorList>
            <person name="Trinca V."/>
            <person name="Uliana J.V.C."/>
            <person name="Torres T.T."/>
            <person name="Ward R.J."/>
            <person name="Monesi N."/>
        </authorList>
    </citation>
    <scope>NUCLEOTIDE SEQUENCE</scope>
    <source>
        <strain evidence="2">HSMRA1968</strain>
        <tissue evidence="2">Whole embryos</tissue>
    </source>
</reference>